<dbReference type="EMBL" id="UINC01183122">
    <property type="protein sequence ID" value="SVD93708.1"/>
    <property type="molecule type" value="Genomic_DNA"/>
</dbReference>
<organism evidence="1">
    <name type="scientific">marine metagenome</name>
    <dbReference type="NCBI Taxonomy" id="408172"/>
    <lineage>
        <taxon>unclassified sequences</taxon>
        <taxon>metagenomes</taxon>
        <taxon>ecological metagenomes</taxon>
    </lineage>
</organism>
<protein>
    <submittedName>
        <fullName evidence="1">Uncharacterized protein</fullName>
    </submittedName>
</protein>
<reference evidence="1" key="1">
    <citation type="submission" date="2018-05" db="EMBL/GenBank/DDBJ databases">
        <authorList>
            <person name="Lanie J.A."/>
            <person name="Ng W.-L."/>
            <person name="Kazmierczak K.M."/>
            <person name="Andrzejewski T.M."/>
            <person name="Davidsen T.M."/>
            <person name="Wayne K.J."/>
            <person name="Tettelin H."/>
            <person name="Glass J.I."/>
            <person name="Rusch D."/>
            <person name="Podicherti R."/>
            <person name="Tsui H.-C.T."/>
            <person name="Winkler M.E."/>
        </authorList>
    </citation>
    <scope>NUCLEOTIDE SEQUENCE</scope>
</reference>
<evidence type="ECO:0000313" key="1">
    <source>
        <dbReference type="EMBL" id="SVD93708.1"/>
    </source>
</evidence>
<name>A0A382ZG84_9ZZZZ</name>
<feature type="non-terminal residue" evidence="1">
    <location>
        <position position="38"/>
    </location>
</feature>
<sequence>MLLIIFIMIATGMVAGCETVRQVKTGCYGFWVENSDGH</sequence>
<dbReference type="AlphaFoldDB" id="A0A382ZG84"/>
<gene>
    <name evidence="1" type="ORF">METZ01_LOCUS446562</name>
</gene>
<proteinExistence type="predicted"/>
<accession>A0A382ZG84</accession>